<protein>
    <recommendedName>
        <fullName evidence="4">Transmembrane protein</fullName>
    </recommendedName>
</protein>
<dbReference type="Proteomes" id="UP000807115">
    <property type="component" value="Chromosome 3"/>
</dbReference>
<gene>
    <name evidence="2" type="ORF">BDA96_03G093000</name>
</gene>
<evidence type="ECO:0000313" key="2">
    <source>
        <dbReference type="EMBL" id="KAG0536788.1"/>
    </source>
</evidence>
<dbReference type="AlphaFoldDB" id="A0A921ULR7"/>
<reference evidence="2" key="2">
    <citation type="submission" date="2020-10" db="EMBL/GenBank/DDBJ databases">
        <authorList>
            <person name="Cooper E.A."/>
            <person name="Brenton Z.W."/>
            <person name="Flinn B.S."/>
            <person name="Jenkins J."/>
            <person name="Shu S."/>
            <person name="Flowers D."/>
            <person name="Luo F."/>
            <person name="Wang Y."/>
            <person name="Xia P."/>
            <person name="Barry K."/>
            <person name="Daum C."/>
            <person name="Lipzen A."/>
            <person name="Yoshinaga Y."/>
            <person name="Schmutz J."/>
            <person name="Saski C."/>
            <person name="Vermerris W."/>
            <person name="Kresovich S."/>
        </authorList>
    </citation>
    <scope>NUCLEOTIDE SEQUENCE</scope>
</reference>
<dbReference type="EMBL" id="CM027682">
    <property type="protein sequence ID" value="KAG0536788.1"/>
    <property type="molecule type" value="Genomic_DNA"/>
</dbReference>
<accession>A0A921ULR7</accession>
<name>A0A921ULR7_SORBI</name>
<evidence type="ECO:0008006" key="4">
    <source>
        <dbReference type="Google" id="ProtNLM"/>
    </source>
</evidence>
<keyword evidence="1" id="KW-0472">Membrane</keyword>
<comment type="caution">
    <text evidence="2">The sequence shown here is derived from an EMBL/GenBank/DDBJ whole genome shotgun (WGS) entry which is preliminary data.</text>
</comment>
<organism evidence="2 3">
    <name type="scientific">Sorghum bicolor</name>
    <name type="common">Sorghum</name>
    <name type="synonym">Sorghum vulgare</name>
    <dbReference type="NCBI Taxonomy" id="4558"/>
    <lineage>
        <taxon>Eukaryota</taxon>
        <taxon>Viridiplantae</taxon>
        <taxon>Streptophyta</taxon>
        <taxon>Embryophyta</taxon>
        <taxon>Tracheophyta</taxon>
        <taxon>Spermatophyta</taxon>
        <taxon>Magnoliopsida</taxon>
        <taxon>Liliopsida</taxon>
        <taxon>Poales</taxon>
        <taxon>Poaceae</taxon>
        <taxon>PACMAD clade</taxon>
        <taxon>Panicoideae</taxon>
        <taxon>Andropogonodae</taxon>
        <taxon>Andropogoneae</taxon>
        <taxon>Sorghinae</taxon>
        <taxon>Sorghum</taxon>
    </lineage>
</organism>
<evidence type="ECO:0000313" key="3">
    <source>
        <dbReference type="Proteomes" id="UP000807115"/>
    </source>
</evidence>
<evidence type="ECO:0000256" key="1">
    <source>
        <dbReference type="SAM" id="Phobius"/>
    </source>
</evidence>
<reference evidence="2" key="1">
    <citation type="journal article" date="2019" name="BMC Genomics">
        <title>A new reference genome for Sorghum bicolor reveals high levels of sequence similarity between sweet and grain genotypes: implications for the genetics of sugar metabolism.</title>
        <authorList>
            <person name="Cooper E.A."/>
            <person name="Brenton Z.W."/>
            <person name="Flinn B.S."/>
            <person name="Jenkins J."/>
            <person name="Shu S."/>
            <person name="Flowers D."/>
            <person name="Luo F."/>
            <person name="Wang Y."/>
            <person name="Xia P."/>
            <person name="Barry K."/>
            <person name="Daum C."/>
            <person name="Lipzen A."/>
            <person name="Yoshinaga Y."/>
            <person name="Schmutz J."/>
            <person name="Saski C."/>
            <person name="Vermerris W."/>
            <person name="Kresovich S."/>
        </authorList>
    </citation>
    <scope>NUCLEOTIDE SEQUENCE</scope>
</reference>
<feature type="transmembrane region" description="Helical" evidence="1">
    <location>
        <begin position="29"/>
        <end position="50"/>
    </location>
</feature>
<keyword evidence="1" id="KW-1133">Transmembrane helix</keyword>
<sequence length="63" mass="7257">MASPIHLFFLAQQGGSDVVDENHRHMDKVVRHAVCFLYTSLGGYFFYLVGPQKSWPPLNKMFK</sequence>
<keyword evidence="1" id="KW-0812">Transmembrane</keyword>
<proteinExistence type="predicted"/>